<feature type="transmembrane region" description="Helical" evidence="5">
    <location>
        <begin position="110"/>
        <end position="134"/>
    </location>
</feature>
<feature type="transmembrane region" description="Helical" evidence="5">
    <location>
        <begin position="54"/>
        <end position="73"/>
    </location>
</feature>
<feature type="transmembrane region" description="Helical" evidence="5">
    <location>
        <begin position="351"/>
        <end position="376"/>
    </location>
</feature>
<dbReference type="InterPro" id="IPR036259">
    <property type="entry name" value="MFS_trans_sf"/>
</dbReference>
<comment type="caution">
    <text evidence="7">The sequence shown here is derived from an EMBL/GenBank/DDBJ whole genome shotgun (WGS) entry which is preliminary data.</text>
</comment>
<evidence type="ECO:0000256" key="2">
    <source>
        <dbReference type="ARBA" id="ARBA00022692"/>
    </source>
</evidence>
<keyword evidence="8" id="KW-1185">Reference proteome</keyword>
<dbReference type="Gene3D" id="1.20.1250.20">
    <property type="entry name" value="MFS general substrate transporter like domains"/>
    <property type="match status" value="2"/>
</dbReference>
<dbReference type="InterPro" id="IPR005829">
    <property type="entry name" value="Sugar_transporter_CS"/>
</dbReference>
<dbReference type="RefSeq" id="WP_209995269.1">
    <property type="nucleotide sequence ID" value="NZ_BAAAJY010000008.1"/>
</dbReference>
<sequence>MDNNMKFSSTPPKTIRKAVLGLAFFAVFIDGFDTAILALLVPHLAEEWGLKAAAFTYPLVLTSVGVVIGYLTCGALSQRLGLKRTLVLGTALFGIATLMSAATLPLESMALLSVTRAITGIGLGIVAPTAIVIGTQNGPAEKRQPIAVFITTGLITGTTIAGFSGGLLINALGTAGVLWLAGALPIGLAVLLSYFIPNSSEHTGQKNTSDNSTAAAILGPELRASTLLLWTATFLVFVVSYTLKSWLPTLFEDFGISRSTAGLGLAFFGLGGMGGGFILMAVSAKFGAARSLVVMSVIGALATAAVALLPVNTVVLMILICIAGVGITACTVGQSGIAVSIYEMSVRAKGVGWSAAAGRIGSIVGPAIAGILLGFAWPAQNIVLLLAGPILLTTVCWFILSKRLARTKTVEQADASEYSKS</sequence>
<feature type="domain" description="Major facilitator superfamily (MFS) profile" evidence="6">
    <location>
        <begin position="19"/>
        <end position="405"/>
    </location>
</feature>
<feature type="transmembrane region" description="Helical" evidence="5">
    <location>
        <begin position="175"/>
        <end position="196"/>
    </location>
</feature>
<reference evidence="7 8" key="1">
    <citation type="submission" date="2021-03" db="EMBL/GenBank/DDBJ databases">
        <title>Sequencing the genomes of 1000 actinobacteria strains.</title>
        <authorList>
            <person name="Klenk H.-P."/>
        </authorList>
    </citation>
    <scope>NUCLEOTIDE SEQUENCE [LARGE SCALE GENOMIC DNA]</scope>
    <source>
        <strain evidence="7 8">DSM 15797</strain>
    </source>
</reference>
<evidence type="ECO:0000313" key="7">
    <source>
        <dbReference type="EMBL" id="MBP2384622.1"/>
    </source>
</evidence>
<feature type="transmembrane region" description="Helical" evidence="5">
    <location>
        <begin position="382"/>
        <end position="400"/>
    </location>
</feature>
<dbReference type="SUPFAM" id="SSF103473">
    <property type="entry name" value="MFS general substrate transporter"/>
    <property type="match status" value="1"/>
</dbReference>
<dbReference type="InterPro" id="IPR011701">
    <property type="entry name" value="MFS"/>
</dbReference>
<feature type="transmembrane region" description="Helical" evidence="5">
    <location>
        <begin position="315"/>
        <end position="339"/>
    </location>
</feature>
<evidence type="ECO:0000259" key="6">
    <source>
        <dbReference type="PROSITE" id="PS50850"/>
    </source>
</evidence>
<dbReference type="Pfam" id="PF07690">
    <property type="entry name" value="MFS_1"/>
    <property type="match status" value="1"/>
</dbReference>
<accession>A0ABS4X819</accession>
<dbReference type="PROSITE" id="PS00217">
    <property type="entry name" value="SUGAR_TRANSPORT_2"/>
    <property type="match status" value="1"/>
</dbReference>
<gene>
    <name evidence="7" type="ORF">JOF47_000133</name>
</gene>
<keyword evidence="2 5" id="KW-0812">Transmembrane</keyword>
<feature type="transmembrane region" description="Helical" evidence="5">
    <location>
        <begin position="289"/>
        <end position="309"/>
    </location>
</feature>
<protein>
    <submittedName>
        <fullName evidence="7">AAHS family 4-hydroxybenzoate transporter-like MFS transporter</fullName>
    </submittedName>
</protein>
<feature type="transmembrane region" description="Helical" evidence="5">
    <location>
        <begin position="85"/>
        <end position="104"/>
    </location>
</feature>
<feature type="transmembrane region" description="Helical" evidence="5">
    <location>
        <begin position="263"/>
        <end position="282"/>
    </location>
</feature>
<feature type="transmembrane region" description="Helical" evidence="5">
    <location>
        <begin position="146"/>
        <end position="169"/>
    </location>
</feature>
<comment type="subcellular location">
    <subcellularLocation>
        <location evidence="1">Cell membrane</location>
        <topology evidence="1">Multi-pass membrane protein</topology>
    </subcellularLocation>
</comment>
<organism evidence="7 8">
    <name type="scientific">Paeniglutamicibacter kerguelensis</name>
    <dbReference type="NCBI Taxonomy" id="254788"/>
    <lineage>
        <taxon>Bacteria</taxon>
        <taxon>Bacillati</taxon>
        <taxon>Actinomycetota</taxon>
        <taxon>Actinomycetes</taxon>
        <taxon>Micrococcales</taxon>
        <taxon>Micrococcaceae</taxon>
        <taxon>Paeniglutamicibacter</taxon>
    </lineage>
</organism>
<keyword evidence="4 5" id="KW-0472">Membrane</keyword>
<dbReference type="PANTHER" id="PTHR23508:SF10">
    <property type="entry name" value="CARBOXYLIC ACID TRANSPORTER PROTEIN HOMOLOG"/>
    <property type="match status" value="1"/>
</dbReference>
<evidence type="ECO:0000256" key="3">
    <source>
        <dbReference type="ARBA" id="ARBA00022989"/>
    </source>
</evidence>
<evidence type="ECO:0000256" key="5">
    <source>
        <dbReference type="SAM" id="Phobius"/>
    </source>
</evidence>
<feature type="transmembrane region" description="Helical" evidence="5">
    <location>
        <begin position="227"/>
        <end position="243"/>
    </location>
</feature>
<dbReference type="PROSITE" id="PS50850">
    <property type="entry name" value="MFS"/>
    <property type="match status" value="1"/>
</dbReference>
<dbReference type="InterPro" id="IPR020846">
    <property type="entry name" value="MFS_dom"/>
</dbReference>
<dbReference type="EMBL" id="JAGIOF010000001">
    <property type="protein sequence ID" value="MBP2384622.1"/>
    <property type="molecule type" value="Genomic_DNA"/>
</dbReference>
<evidence type="ECO:0000313" key="8">
    <source>
        <dbReference type="Proteomes" id="UP001296993"/>
    </source>
</evidence>
<dbReference type="Proteomes" id="UP001296993">
    <property type="component" value="Unassembled WGS sequence"/>
</dbReference>
<name>A0ABS4X819_9MICC</name>
<proteinExistence type="predicted"/>
<evidence type="ECO:0000256" key="4">
    <source>
        <dbReference type="ARBA" id="ARBA00023136"/>
    </source>
</evidence>
<keyword evidence="3 5" id="KW-1133">Transmembrane helix</keyword>
<evidence type="ECO:0000256" key="1">
    <source>
        <dbReference type="ARBA" id="ARBA00004651"/>
    </source>
</evidence>
<dbReference type="PANTHER" id="PTHR23508">
    <property type="entry name" value="CARBOXYLIC ACID TRANSPORTER PROTEIN HOMOLOG"/>
    <property type="match status" value="1"/>
</dbReference>